<dbReference type="InterPro" id="IPR013114">
    <property type="entry name" value="FabA_FabZ"/>
</dbReference>
<evidence type="ECO:0000256" key="10">
    <source>
        <dbReference type="HAMAP-Rule" id="MF_00406"/>
    </source>
</evidence>
<dbReference type="Gene3D" id="3.10.129.10">
    <property type="entry name" value="Hotdog Thioesterase"/>
    <property type="match status" value="1"/>
</dbReference>
<dbReference type="PANTHER" id="PTHR30272:SF1">
    <property type="entry name" value="3-HYDROXYACYL-[ACYL-CARRIER-PROTEIN] DEHYDRATASE"/>
    <property type="match status" value="1"/>
</dbReference>
<name>A0A939HCY1_9CLOT</name>
<dbReference type="GO" id="GO:0005737">
    <property type="term" value="C:cytoplasm"/>
    <property type="evidence" value="ECO:0007669"/>
    <property type="project" value="UniProtKB-SubCell"/>
</dbReference>
<gene>
    <name evidence="10 11" type="primary">fabZ</name>
    <name evidence="11" type="ORF">J3A84_11665</name>
</gene>
<dbReference type="HAMAP" id="MF_00406">
    <property type="entry name" value="FabZ"/>
    <property type="match status" value="1"/>
</dbReference>
<keyword evidence="6 10" id="KW-0441">Lipid A biosynthesis</keyword>
<dbReference type="EC" id="4.2.1.59" evidence="10"/>
<dbReference type="InterPro" id="IPR010084">
    <property type="entry name" value="FabZ"/>
</dbReference>
<dbReference type="EMBL" id="JAFNJU010000009">
    <property type="protein sequence ID" value="MBO1265687.1"/>
    <property type="molecule type" value="Genomic_DNA"/>
</dbReference>
<accession>A0A939HCY1</accession>
<organism evidence="11 12">
    <name type="scientific">Proteiniclasticum aestuarii</name>
    <dbReference type="NCBI Taxonomy" id="2817862"/>
    <lineage>
        <taxon>Bacteria</taxon>
        <taxon>Bacillati</taxon>
        <taxon>Bacillota</taxon>
        <taxon>Clostridia</taxon>
        <taxon>Eubacteriales</taxon>
        <taxon>Clostridiaceae</taxon>
        <taxon>Proteiniclasticum</taxon>
    </lineage>
</organism>
<dbReference type="Pfam" id="PF07977">
    <property type="entry name" value="FabA"/>
    <property type="match status" value="1"/>
</dbReference>
<dbReference type="SUPFAM" id="SSF54637">
    <property type="entry name" value="Thioesterase/thiol ester dehydrase-isomerase"/>
    <property type="match status" value="1"/>
</dbReference>
<keyword evidence="4 10" id="KW-0963">Cytoplasm</keyword>
<dbReference type="GO" id="GO:0019171">
    <property type="term" value="F:(3R)-hydroxyacyl-[acyl-carrier-protein] dehydratase activity"/>
    <property type="evidence" value="ECO:0007669"/>
    <property type="project" value="UniProtKB-EC"/>
</dbReference>
<keyword evidence="8 10" id="KW-0456">Lyase</keyword>
<dbReference type="InterPro" id="IPR029069">
    <property type="entry name" value="HotDog_dom_sf"/>
</dbReference>
<comment type="caution">
    <text evidence="11">The sequence shown here is derived from an EMBL/GenBank/DDBJ whole genome shotgun (WGS) entry which is preliminary data.</text>
</comment>
<keyword evidence="12" id="KW-1185">Reference proteome</keyword>
<evidence type="ECO:0000256" key="2">
    <source>
        <dbReference type="ARBA" id="ARBA00004496"/>
    </source>
</evidence>
<dbReference type="PANTHER" id="PTHR30272">
    <property type="entry name" value="3-HYDROXYACYL-[ACYL-CARRIER-PROTEIN] DEHYDRATASE"/>
    <property type="match status" value="1"/>
</dbReference>
<dbReference type="CDD" id="cd01288">
    <property type="entry name" value="FabZ"/>
    <property type="match status" value="1"/>
</dbReference>
<dbReference type="Proteomes" id="UP000664218">
    <property type="component" value="Unassembled WGS sequence"/>
</dbReference>
<dbReference type="FunFam" id="3.10.129.10:FF:000001">
    <property type="entry name" value="3-hydroxyacyl-[acyl-carrier-protein] dehydratase FabZ"/>
    <property type="match status" value="1"/>
</dbReference>
<dbReference type="GO" id="GO:0006633">
    <property type="term" value="P:fatty acid biosynthetic process"/>
    <property type="evidence" value="ECO:0007669"/>
    <property type="project" value="UniProtKB-UniRule"/>
</dbReference>
<evidence type="ECO:0000313" key="12">
    <source>
        <dbReference type="Proteomes" id="UP000664218"/>
    </source>
</evidence>
<proteinExistence type="inferred from homology"/>
<comment type="subcellular location">
    <subcellularLocation>
        <location evidence="2 10">Cytoplasm</location>
    </subcellularLocation>
</comment>
<evidence type="ECO:0000256" key="8">
    <source>
        <dbReference type="ARBA" id="ARBA00023239"/>
    </source>
</evidence>
<dbReference type="AlphaFoldDB" id="A0A939HCY1"/>
<evidence type="ECO:0000256" key="7">
    <source>
        <dbReference type="ARBA" id="ARBA00023098"/>
    </source>
</evidence>
<dbReference type="GO" id="GO:0009245">
    <property type="term" value="P:lipid A biosynthetic process"/>
    <property type="evidence" value="ECO:0007669"/>
    <property type="project" value="UniProtKB-UniRule"/>
</dbReference>
<comment type="function">
    <text evidence="9 10">Involved in unsaturated fatty acids biosynthesis. Catalyzes the dehydration of short chain beta-hydroxyacyl-ACPs and long chain saturated and unsaturated beta-hydroxyacyl-ACPs.</text>
</comment>
<dbReference type="NCBIfam" id="TIGR01750">
    <property type="entry name" value="fabZ"/>
    <property type="match status" value="1"/>
</dbReference>
<evidence type="ECO:0000256" key="3">
    <source>
        <dbReference type="ARBA" id="ARBA00009174"/>
    </source>
</evidence>
<keyword evidence="7 10" id="KW-0443">Lipid metabolism</keyword>
<evidence type="ECO:0000256" key="1">
    <source>
        <dbReference type="ARBA" id="ARBA00001055"/>
    </source>
</evidence>
<evidence type="ECO:0000256" key="5">
    <source>
        <dbReference type="ARBA" id="ARBA00022516"/>
    </source>
</evidence>
<comment type="similarity">
    <text evidence="3 10">Belongs to the thioester dehydratase family. FabZ subfamily.</text>
</comment>
<evidence type="ECO:0000256" key="9">
    <source>
        <dbReference type="ARBA" id="ARBA00025049"/>
    </source>
</evidence>
<keyword evidence="5 10" id="KW-0444">Lipid biosynthesis</keyword>
<dbReference type="GO" id="GO:0016020">
    <property type="term" value="C:membrane"/>
    <property type="evidence" value="ECO:0007669"/>
    <property type="project" value="GOC"/>
</dbReference>
<comment type="catalytic activity">
    <reaction evidence="1 10">
        <text>a (3R)-hydroxyacyl-[ACP] = a (2E)-enoyl-[ACP] + H2O</text>
        <dbReference type="Rhea" id="RHEA:13097"/>
        <dbReference type="Rhea" id="RHEA-COMP:9925"/>
        <dbReference type="Rhea" id="RHEA-COMP:9945"/>
        <dbReference type="ChEBI" id="CHEBI:15377"/>
        <dbReference type="ChEBI" id="CHEBI:78784"/>
        <dbReference type="ChEBI" id="CHEBI:78827"/>
        <dbReference type="EC" id="4.2.1.59"/>
    </reaction>
</comment>
<evidence type="ECO:0000313" key="11">
    <source>
        <dbReference type="EMBL" id="MBO1265687.1"/>
    </source>
</evidence>
<sequence>MDHIDINGIKKVLPHRPPFLLIDRIIEVTPGVSCTAIKNVTYNEEFFRGHYPEYPVMPGVLIVEALAQTGGYSILSMEENKDKTPFFGGINNVKFRKQVVPGDTLRLEVTIDKLKSSYGKGKGKAYVGDALVCEAELIFMLG</sequence>
<reference evidence="11" key="1">
    <citation type="submission" date="2021-03" db="EMBL/GenBank/DDBJ databases">
        <title>Proteiniclasticum marinus sp. nov., isolated from tidal flat sediment.</title>
        <authorList>
            <person name="Namirimu T."/>
            <person name="Yang J.-A."/>
            <person name="Yang S.-H."/>
            <person name="Kim Y.-J."/>
            <person name="Kwon K.K."/>
        </authorList>
    </citation>
    <scope>NUCLEOTIDE SEQUENCE</scope>
    <source>
        <strain evidence="11">SCR006</strain>
    </source>
</reference>
<evidence type="ECO:0000256" key="4">
    <source>
        <dbReference type="ARBA" id="ARBA00022490"/>
    </source>
</evidence>
<feature type="active site" evidence="10">
    <location>
        <position position="50"/>
    </location>
</feature>
<evidence type="ECO:0000256" key="6">
    <source>
        <dbReference type="ARBA" id="ARBA00022556"/>
    </source>
</evidence>
<dbReference type="NCBIfam" id="NF000582">
    <property type="entry name" value="PRK00006.1"/>
    <property type="match status" value="1"/>
</dbReference>
<protein>
    <recommendedName>
        <fullName evidence="10">3-hydroxyacyl-[acyl-carrier-protein] dehydratase FabZ</fullName>
        <ecNumber evidence="10">4.2.1.59</ecNumber>
    </recommendedName>
    <alternativeName>
        <fullName evidence="10">(3R)-hydroxymyristoyl-[acyl-carrier-protein] dehydratase</fullName>
        <shortName evidence="10">(3R)-hydroxymyristoyl-ACP dehydrase</shortName>
    </alternativeName>
    <alternativeName>
        <fullName evidence="10">Beta-hydroxyacyl-ACP dehydratase</fullName>
    </alternativeName>
</protein>
<dbReference type="RefSeq" id="WP_207600213.1">
    <property type="nucleotide sequence ID" value="NZ_JAFNJU010000009.1"/>
</dbReference>